<protein>
    <recommendedName>
        <fullName evidence="4">TraB/GumN family protein</fullName>
    </recommendedName>
</protein>
<proteinExistence type="predicted"/>
<evidence type="ECO:0000313" key="3">
    <source>
        <dbReference type="Proteomes" id="UP000241074"/>
    </source>
</evidence>
<keyword evidence="1" id="KW-0732">Signal</keyword>
<keyword evidence="3" id="KW-1185">Reference proteome</keyword>
<dbReference type="KEGG" id="xba:C7S18_22130"/>
<dbReference type="EMBL" id="CP027860">
    <property type="protein sequence ID" value="AVP99706.1"/>
    <property type="molecule type" value="Genomic_DNA"/>
</dbReference>
<gene>
    <name evidence="2" type="ORF">C7S18_22130</name>
</gene>
<evidence type="ECO:0000313" key="2">
    <source>
        <dbReference type="EMBL" id="AVP99706.1"/>
    </source>
</evidence>
<accession>A0A2P1PXY6</accession>
<dbReference type="RefSeq" id="WP_106893625.1">
    <property type="nucleotide sequence ID" value="NZ_CP027860.1"/>
</dbReference>
<reference evidence="2 3" key="1">
    <citation type="submission" date="2018-03" db="EMBL/GenBank/DDBJ databases">
        <title>Ahniella affigens gen. nov., sp. nov., a gammaproteobacterium isolated from sandy soil near a stream.</title>
        <authorList>
            <person name="Ko Y."/>
            <person name="Kim J.-H."/>
        </authorList>
    </citation>
    <scope>NUCLEOTIDE SEQUENCE [LARGE SCALE GENOMIC DNA]</scope>
    <source>
        <strain evidence="2 3">D13</strain>
    </source>
</reference>
<feature type="signal peptide" evidence="1">
    <location>
        <begin position="1"/>
        <end position="19"/>
    </location>
</feature>
<organism evidence="2 3">
    <name type="scientific">Ahniella affigens</name>
    <dbReference type="NCBI Taxonomy" id="2021234"/>
    <lineage>
        <taxon>Bacteria</taxon>
        <taxon>Pseudomonadati</taxon>
        <taxon>Pseudomonadota</taxon>
        <taxon>Gammaproteobacteria</taxon>
        <taxon>Lysobacterales</taxon>
        <taxon>Rhodanobacteraceae</taxon>
        <taxon>Ahniella</taxon>
    </lineage>
</organism>
<feature type="chain" id="PRO_5015152223" description="TraB/GumN family protein" evidence="1">
    <location>
        <begin position="20"/>
        <end position="346"/>
    </location>
</feature>
<name>A0A2P1PXY6_9GAMM</name>
<dbReference type="Proteomes" id="UP000241074">
    <property type="component" value="Chromosome"/>
</dbReference>
<sequence length="346" mass="38297">MRHLFAFLILALQINVVRAVTCDFDYELTPPPSAVGLTIRDSSAGPVMIWYPAEPSTFKQVTDERETARMNMSDYFVAARFGAAFKDKPLTDRNRLLRETFNDWYSRGARQIQVTHMMVADMQARIDASRLKAHGVVIGTIDPALGERLAGHGLVVVNLQSSFLSQPKSQREAMVQLLSDSLAEWLGADTDKPRALIIQEEMSPNEIAAMAEAASAKTVIINHRLVAGNLESPIAQSVLAFQTDDTGDASKKSLRQLASKQTLTVINIPKLESALLSAAPYEACARLAFSREVYQGWHLHHRRTVIIAEILSHIEKKLKLDLDLAGTNQPNKALETEIGVTRTNKP</sequence>
<evidence type="ECO:0000256" key="1">
    <source>
        <dbReference type="SAM" id="SignalP"/>
    </source>
</evidence>
<dbReference type="AlphaFoldDB" id="A0A2P1PXY6"/>
<reference evidence="2 3" key="2">
    <citation type="submission" date="2018-03" db="EMBL/GenBank/DDBJ databases">
        <authorList>
            <person name="Keele B.F."/>
        </authorList>
    </citation>
    <scope>NUCLEOTIDE SEQUENCE [LARGE SCALE GENOMIC DNA]</scope>
    <source>
        <strain evidence="2 3">D13</strain>
    </source>
</reference>
<evidence type="ECO:0008006" key="4">
    <source>
        <dbReference type="Google" id="ProtNLM"/>
    </source>
</evidence>